<dbReference type="RefSeq" id="WP_114591982.1">
    <property type="nucleotide sequence ID" value="NZ_CAXIBR010000044.1"/>
</dbReference>
<evidence type="ECO:0000256" key="1">
    <source>
        <dbReference type="ARBA" id="ARBA00014413"/>
    </source>
</evidence>
<dbReference type="SUPFAM" id="SSF54909">
    <property type="entry name" value="Dimeric alpha+beta barrel"/>
    <property type="match status" value="1"/>
</dbReference>
<proteinExistence type="predicted"/>
<dbReference type="Gene3D" id="3.30.70.1030">
    <property type="entry name" value="Apc35880, domain 1"/>
    <property type="match status" value="2"/>
</dbReference>
<dbReference type="AlphaFoldDB" id="A0A346XZ54"/>
<evidence type="ECO:0000256" key="9">
    <source>
        <dbReference type="ARBA" id="ARBA00049935"/>
    </source>
</evidence>
<evidence type="ECO:0000256" key="8">
    <source>
        <dbReference type="ARBA" id="ARBA00049896"/>
    </source>
</evidence>
<evidence type="ECO:0000256" key="6">
    <source>
        <dbReference type="ARBA" id="ARBA00029882"/>
    </source>
</evidence>
<evidence type="ECO:0000256" key="10">
    <source>
        <dbReference type="ARBA" id="ARBA00050019"/>
    </source>
</evidence>
<evidence type="ECO:0000256" key="3">
    <source>
        <dbReference type="ARBA" id="ARBA00022723"/>
    </source>
</evidence>
<protein>
    <recommendedName>
        <fullName evidence="1">Coproheme decarboxylase</fullName>
        <ecNumber evidence="10">1.3.98.5</ecNumber>
    </recommendedName>
    <alternativeName>
        <fullName evidence="6">Coproheme III oxidative decarboxylase</fullName>
    </alternativeName>
    <alternativeName>
        <fullName evidence="7">Hydrogen peroxide-dependent heme synthase</fullName>
    </alternativeName>
</protein>
<dbReference type="GO" id="GO:0046872">
    <property type="term" value="F:metal ion binding"/>
    <property type="evidence" value="ECO:0007669"/>
    <property type="project" value="UniProtKB-KW"/>
</dbReference>
<comment type="cofactor">
    <cofactor evidence="9">
        <name>Fe-coproporphyrin III</name>
        <dbReference type="ChEBI" id="CHEBI:68438"/>
    </cofactor>
</comment>
<dbReference type="InterPro" id="IPR011008">
    <property type="entry name" value="Dimeric_a/b-barrel"/>
</dbReference>
<evidence type="ECO:0000313" key="12">
    <source>
        <dbReference type="Proteomes" id="UP000264006"/>
    </source>
</evidence>
<keyword evidence="2" id="KW-0349">Heme</keyword>
<evidence type="ECO:0000256" key="7">
    <source>
        <dbReference type="ARBA" id="ARBA00030236"/>
    </source>
</evidence>
<keyword evidence="3" id="KW-0479">Metal-binding</keyword>
<comment type="pathway">
    <text evidence="5">Porphyrin-containing compound metabolism.</text>
</comment>
<dbReference type="GO" id="GO:0016491">
    <property type="term" value="F:oxidoreductase activity"/>
    <property type="evidence" value="ECO:0007669"/>
    <property type="project" value="InterPro"/>
</dbReference>
<dbReference type="InterPro" id="IPR010644">
    <property type="entry name" value="ChdC/CLD"/>
</dbReference>
<comment type="catalytic activity">
    <reaction evidence="8">
        <text>Fe-coproporphyrin III + 2 H2O2 + 2 H(+) = heme b + 2 CO2 + 4 H2O</text>
        <dbReference type="Rhea" id="RHEA:56516"/>
        <dbReference type="ChEBI" id="CHEBI:15377"/>
        <dbReference type="ChEBI" id="CHEBI:15378"/>
        <dbReference type="ChEBI" id="CHEBI:16240"/>
        <dbReference type="ChEBI" id="CHEBI:16526"/>
        <dbReference type="ChEBI" id="CHEBI:60344"/>
        <dbReference type="ChEBI" id="CHEBI:68438"/>
        <dbReference type="EC" id="1.3.98.5"/>
    </reaction>
    <physiologicalReaction direction="left-to-right" evidence="8">
        <dbReference type="Rhea" id="RHEA:56517"/>
    </physiologicalReaction>
</comment>
<dbReference type="OrthoDB" id="9773646at2"/>
<keyword evidence="12" id="KW-1185">Reference proteome</keyword>
<accession>A0A346XZ54</accession>
<dbReference type="PANTHER" id="PTHR36843:SF1">
    <property type="entry name" value="COPROHEME DECARBOXYLASE"/>
    <property type="match status" value="1"/>
</dbReference>
<gene>
    <name evidence="11" type="ORF">DVS28_a2822</name>
</gene>
<evidence type="ECO:0000313" key="11">
    <source>
        <dbReference type="EMBL" id="AXV07501.1"/>
    </source>
</evidence>
<sequence length="265" mass="29558">MPTVPSEGWGVLHLFFHFRRAMLEDPVHAAGDFIQRVKELDGREDYQVIPFSVLGQKADLGLMLLGPDLDVLDAFATELVNTPLGAGLAPAASYVSLTEGSEYTSTRDDERARLIDAEGMAADSSELEDALKAFDERMATYTQHRLYPDLPRKKVIGFYPMSKKREVGANWFALPFEERKAIMAGHAKVGRSYRGRVLQLITGSTGLDDWEWGVTLFTDDPATLKEIVYEMRFDEASATYADFGPFVTGLVMEPEQLVRRLGLQG</sequence>
<reference evidence="11 12" key="1">
    <citation type="submission" date="2018-09" db="EMBL/GenBank/DDBJ databases">
        <title>Complete genome sequence of Euzebya sp. DY32-46 isolated from seawater of Pacific Ocean.</title>
        <authorList>
            <person name="Xu L."/>
            <person name="Wu Y.-H."/>
            <person name="Xu X.-W."/>
        </authorList>
    </citation>
    <scope>NUCLEOTIDE SEQUENCE [LARGE SCALE GENOMIC DNA]</scope>
    <source>
        <strain evidence="11 12">DY32-46</strain>
    </source>
</reference>
<evidence type="ECO:0000256" key="4">
    <source>
        <dbReference type="ARBA" id="ARBA00023004"/>
    </source>
</evidence>
<organism evidence="11 12">
    <name type="scientific">Euzebya pacifica</name>
    <dbReference type="NCBI Taxonomy" id="1608957"/>
    <lineage>
        <taxon>Bacteria</taxon>
        <taxon>Bacillati</taxon>
        <taxon>Actinomycetota</taxon>
        <taxon>Nitriliruptoria</taxon>
        <taxon>Euzebyales</taxon>
    </lineage>
</organism>
<dbReference type="Proteomes" id="UP000264006">
    <property type="component" value="Chromosome"/>
</dbReference>
<dbReference type="Pfam" id="PF06778">
    <property type="entry name" value="Chlor_dismutase"/>
    <property type="match status" value="1"/>
</dbReference>
<keyword evidence="4" id="KW-0408">Iron</keyword>
<dbReference type="KEGG" id="euz:DVS28_a2822"/>
<dbReference type="EC" id="1.3.98.5" evidence="10"/>
<dbReference type="PANTHER" id="PTHR36843">
    <property type="entry name" value="HEME-DEPENDENT PEROXIDASE YWFI-RELATED"/>
    <property type="match status" value="1"/>
</dbReference>
<name>A0A346XZ54_9ACTN</name>
<dbReference type="GO" id="GO:0020037">
    <property type="term" value="F:heme binding"/>
    <property type="evidence" value="ECO:0007669"/>
    <property type="project" value="InterPro"/>
</dbReference>
<evidence type="ECO:0000256" key="5">
    <source>
        <dbReference type="ARBA" id="ARBA00023444"/>
    </source>
</evidence>
<evidence type="ECO:0000256" key="2">
    <source>
        <dbReference type="ARBA" id="ARBA00022617"/>
    </source>
</evidence>
<dbReference type="EMBL" id="CP031165">
    <property type="protein sequence ID" value="AXV07501.1"/>
    <property type="molecule type" value="Genomic_DNA"/>
</dbReference>